<dbReference type="SUPFAM" id="SSF56112">
    <property type="entry name" value="Protein kinase-like (PK-like)"/>
    <property type="match status" value="1"/>
</dbReference>
<proteinExistence type="predicted"/>
<keyword evidence="2" id="KW-1185">Reference proteome</keyword>
<evidence type="ECO:0000313" key="2">
    <source>
        <dbReference type="Proteomes" id="UP001498398"/>
    </source>
</evidence>
<dbReference type="EMBL" id="JBANRG010000005">
    <property type="protein sequence ID" value="KAK7466353.1"/>
    <property type="molecule type" value="Genomic_DNA"/>
</dbReference>
<protein>
    <recommendedName>
        <fullName evidence="3">Alpha-galactosidase A</fullName>
    </recommendedName>
</protein>
<comment type="caution">
    <text evidence="1">The sequence shown here is derived from an EMBL/GenBank/DDBJ whole genome shotgun (WGS) entry which is preliminary data.</text>
</comment>
<evidence type="ECO:0008006" key="3">
    <source>
        <dbReference type="Google" id="ProtNLM"/>
    </source>
</evidence>
<dbReference type="InterPro" id="IPR011009">
    <property type="entry name" value="Kinase-like_dom_sf"/>
</dbReference>
<accession>A0ABR1JUN1</accession>
<sequence length="270" mass="30817">MYGPMDTSDEPTRYRILFGNWIKYVTVAADTYGEDVEKFPPNLLHQLPEFPEGAWTEARVYRVPETNSLSFDLSWEKLPGITDIWHNRLIDFLSTTVREHIQAEVKVVTVDHPSLPPNQHYIRKDANFPFEISHVANETSVYKLIEGCGIGPRFIGHLLEHDRVIGFVLEKVDGRFANIDDLDVCTVAVDKLHALGIVHNDLNRYNFIVSDLDDGTRKVTIIDFENAFLDGTPQEMQEEKNSLAEQLIEESGRGGPIVYKYDNAEELVEI</sequence>
<name>A0ABR1JUN1_9AGAR</name>
<organism evidence="1 2">
    <name type="scientific">Marasmiellus scandens</name>
    <dbReference type="NCBI Taxonomy" id="2682957"/>
    <lineage>
        <taxon>Eukaryota</taxon>
        <taxon>Fungi</taxon>
        <taxon>Dikarya</taxon>
        <taxon>Basidiomycota</taxon>
        <taxon>Agaricomycotina</taxon>
        <taxon>Agaricomycetes</taxon>
        <taxon>Agaricomycetidae</taxon>
        <taxon>Agaricales</taxon>
        <taxon>Marasmiineae</taxon>
        <taxon>Omphalotaceae</taxon>
        <taxon>Marasmiellus</taxon>
    </lineage>
</organism>
<dbReference type="Proteomes" id="UP001498398">
    <property type="component" value="Unassembled WGS sequence"/>
</dbReference>
<dbReference type="Pfam" id="PF06293">
    <property type="entry name" value="Kdo"/>
    <property type="match status" value="1"/>
</dbReference>
<dbReference type="Gene3D" id="1.10.510.10">
    <property type="entry name" value="Transferase(Phosphotransferase) domain 1"/>
    <property type="match status" value="1"/>
</dbReference>
<evidence type="ECO:0000313" key="1">
    <source>
        <dbReference type="EMBL" id="KAK7466353.1"/>
    </source>
</evidence>
<reference evidence="1 2" key="1">
    <citation type="submission" date="2024-01" db="EMBL/GenBank/DDBJ databases">
        <title>A draft genome for the cacao thread blight pathogen Marasmiellus scandens.</title>
        <authorList>
            <person name="Baruah I.K."/>
            <person name="Leung J."/>
            <person name="Bukari Y."/>
            <person name="Amoako-Attah I."/>
            <person name="Meinhardt L.W."/>
            <person name="Bailey B.A."/>
            <person name="Cohen S.P."/>
        </authorList>
    </citation>
    <scope>NUCLEOTIDE SEQUENCE [LARGE SCALE GENOMIC DNA]</scope>
    <source>
        <strain evidence="1 2">GH-19</strain>
    </source>
</reference>
<gene>
    <name evidence="1" type="ORF">VKT23_005081</name>
</gene>